<evidence type="ECO:0000256" key="1">
    <source>
        <dbReference type="ARBA" id="ARBA00023015"/>
    </source>
</evidence>
<proteinExistence type="predicted"/>
<dbReference type="SUPFAM" id="SSF51215">
    <property type="entry name" value="Regulatory protein AraC"/>
    <property type="match status" value="1"/>
</dbReference>
<dbReference type="InterPro" id="IPR037923">
    <property type="entry name" value="HTH-like"/>
</dbReference>
<keyword evidence="3" id="KW-0804">Transcription</keyword>
<keyword evidence="2 5" id="KW-0238">DNA-binding</keyword>
<dbReference type="PANTHER" id="PTHR46796:SF10">
    <property type="entry name" value="TRANSCRIPTIONAL ACTIVATOR FEAR"/>
    <property type="match status" value="1"/>
</dbReference>
<dbReference type="GO" id="GO:0003700">
    <property type="term" value="F:DNA-binding transcription factor activity"/>
    <property type="evidence" value="ECO:0007669"/>
    <property type="project" value="InterPro"/>
</dbReference>
<dbReference type="Proteomes" id="UP000553442">
    <property type="component" value="Unassembled WGS sequence"/>
</dbReference>
<evidence type="ECO:0000259" key="4">
    <source>
        <dbReference type="PROSITE" id="PS01124"/>
    </source>
</evidence>
<evidence type="ECO:0000256" key="3">
    <source>
        <dbReference type="ARBA" id="ARBA00023163"/>
    </source>
</evidence>
<dbReference type="InterPro" id="IPR018060">
    <property type="entry name" value="HTH_AraC"/>
</dbReference>
<dbReference type="RefSeq" id="WP_183329364.1">
    <property type="nucleotide sequence ID" value="NZ_JACHZF010000001.1"/>
</dbReference>
<protein>
    <submittedName>
        <fullName evidence="5">AraC-like DNA-binding protein</fullName>
    </submittedName>
</protein>
<dbReference type="Gene3D" id="1.10.10.60">
    <property type="entry name" value="Homeodomain-like"/>
    <property type="match status" value="1"/>
</dbReference>
<dbReference type="GO" id="GO:0043565">
    <property type="term" value="F:sequence-specific DNA binding"/>
    <property type="evidence" value="ECO:0007669"/>
    <property type="project" value="InterPro"/>
</dbReference>
<dbReference type="AlphaFoldDB" id="A0A7W5JZP5"/>
<dbReference type="Pfam" id="PF12833">
    <property type="entry name" value="HTH_18"/>
    <property type="match status" value="1"/>
</dbReference>
<evidence type="ECO:0000256" key="2">
    <source>
        <dbReference type="ARBA" id="ARBA00023125"/>
    </source>
</evidence>
<sequence>MPHLDLRATTLDREHVDHAHDFHQLILATCGVTELAVDGEGGRITASRGCLIPTSSRHEYLGDGRNRTLVLDIPRGSLAALRDADRIERLFEGPRFFSVPPQLHRLAGSLMQQLEQCPALHSEIAALLLRAIHLHLESEPLAGDGAFPLARRPCERLHLARLEAWVDRHLADEIRVEQLAALCALSVGHFHSRFREMTGLTPQAYVQQRRLRHARTLVCHSDLSLGHVASLVGFRDQGSFSRAYRRHFGTTPSADRRAP</sequence>
<dbReference type="InterPro" id="IPR050204">
    <property type="entry name" value="AraC_XylS_family_regulators"/>
</dbReference>
<dbReference type="SUPFAM" id="SSF46689">
    <property type="entry name" value="Homeodomain-like"/>
    <property type="match status" value="2"/>
</dbReference>
<organism evidence="5 6">
    <name type="scientific">Halomonas campaniensis</name>
    <dbReference type="NCBI Taxonomy" id="213554"/>
    <lineage>
        <taxon>Bacteria</taxon>
        <taxon>Pseudomonadati</taxon>
        <taxon>Pseudomonadota</taxon>
        <taxon>Gammaproteobacteria</taxon>
        <taxon>Oceanospirillales</taxon>
        <taxon>Halomonadaceae</taxon>
        <taxon>Halomonas</taxon>
    </lineage>
</organism>
<name>A0A7W5JZP5_9GAMM</name>
<dbReference type="InterPro" id="IPR003313">
    <property type="entry name" value="AraC-bd"/>
</dbReference>
<dbReference type="EMBL" id="JACHZF010000001">
    <property type="protein sequence ID" value="MBB3329277.1"/>
    <property type="molecule type" value="Genomic_DNA"/>
</dbReference>
<evidence type="ECO:0000313" key="6">
    <source>
        <dbReference type="Proteomes" id="UP000553442"/>
    </source>
</evidence>
<feature type="domain" description="HTH araC/xylS-type" evidence="4">
    <location>
        <begin position="160"/>
        <end position="258"/>
    </location>
</feature>
<dbReference type="SMART" id="SM00342">
    <property type="entry name" value="HTH_ARAC"/>
    <property type="match status" value="1"/>
</dbReference>
<evidence type="ECO:0000313" key="5">
    <source>
        <dbReference type="EMBL" id="MBB3329277.1"/>
    </source>
</evidence>
<gene>
    <name evidence="5" type="ORF">BDK63_000113</name>
</gene>
<dbReference type="PANTHER" id="PTHR46796">
    <property type="entry name" value="HTH-TYPE TRANSCRIPTIONAL ACTIVATOR RHAS-RELATED"/>
    <property type="match status" value="1"/>
</dbReference>
<reference evidence="5 6" key="1">
    <citation type="submission" date="2020-08" db="EMBL/GenBank/DDBJ databases">
        <title>Genomic Encyclopedia of Archaeal and Bacterial Type Strains, Phase II (KMG-II): from individual species to whole genera.</title>
        <authorList>
            <person name="Goeker M."/>
        </authorList>
    </citation>
    <scope>NUCLEOTIDE SEQUENCE [LARGE SCALE GENOMIC DNA]</scope>
    <source>
        <strain evidence="5 6">5AG</strain>
    </source>
</reference>
<comment type="caution">
    <text evidence="5">The sequence shown here is derived from an EMBL/GenBank/DDBJ whole genome shotgun (WGS) entry which is preliminary data.</text>
</comment>
<dbReference type="Pfam" id="PF02311">
    <property type="entry name" value="AraC_binding"/>
    <property type="match status" value="1"/>
</dbReference>
<dbReference type="InterPro" id="IPR009057">
    <property type="entry name" value="Homeodomain-like_sf"/>
</dbReference>
<keyword evidence="1" id="KW-0805">Transcription regulation</keyword>
<accession>A0A7W5JZP5</accession>
<dbReference type="PROSITE" id="PS01124">
    <property type="entry name" value="HTH_ARAC_FAMILY_2"/>
    <property type="match status" value="1"/>
</dbReference>
<keyword evidence="6" id="KW-1185">Reference proteome</keyword>